<protein>
    <submittedName>
        <fullName evidence="1">Ribosomal protein L36</fullName>
    </submittedName>
</protein>
<dbReference type="RefSeq" id="YP_009538926.1">
    <property type="nucleotide sequence ID" value="NC_039932.1"/>
</dbReference>
<sequence length="46" mass="5321">MSWIGTNYYNSSSPADQSTFFTNLTNRGSYFHVFLNLIPNLFLGRK</sequence>
<dbReference type="AlphaFoldDB" id="A0A3G1KJS5"/>
<dbReference type="EMBL" id="MF593790">
    <property type="protein sequence ID" value="ATQ37497.1"/>
    <property type="molecule type" value="Genomic_DNA"/>
</dbReference>
<dbReference type="GO" id="GO:0005840">
    <property type="term" value="C:ribosome"/>
    <property type="evidence" value="ECO:0007669"/>
    <property type="project" value="UniProtKB-KW"/>
</dbReference>
<accession>A0A3G1KJS5</accession>
<keyword evidence="1" id="KW-0934">Plastid</keyword>
<proteinExistence type="predicted"/>
<dbReference type="GeneID" id="38458992"/>
<reference evidence="1" key="1">
    <citation type="submission" date="2017-08" db="EMBL/GenBank/DDBJ databases">
        <authorList>
            <person name="Liu C.L."/>
            <person name="Shi L.C.S."/>
        </authorList>
    </citation>
    <scope>NUCLEOTIDE SEQUENCE</scope>
</reference>
<evidence type="ECO:0000313" key="1">
    <source>
        <dbReference type="EMBL" id="ATQ37497.1"/>
    </source>
</evidence>
<geneLocation type="chloroplast" evidence="1"/>
<organism evidence="1">
    <name type="scientific">Caragana rosea var. rosea</name>
    <dbReference type="NCBI Taxonomy" id="2051892"/>
    <lineage>
        <taxon>Eukaryota</taxon>
        <taxon>Viridiplantae</taxon>
        <taxon>Streptophyta</taxon>
        <taxon>Embryophyta</taxon>
        <taxon>Tracheophyta</taxon>
        <taxon>Spermatophyta</taxon>
        <taxon>Magnoliopsida</taxon>
        <taxon>eudicotyledons</taxon>
        <taxon>Gunneridae</taxon>
        <taxon>Pentapetalae</taxon>
        <taxon>rosids</taxon>
        <taxon>fabids</taxon>
        <taxon>Fabales</taxon>
        <taxon>Fabaceae</taxon>
        <taxon>Papilionoideae</taxon>
        <taxon>50 kb inversion clade</taxon>
        <taxon>NPAAA clade</taxon>
        <taxon>Hologalegina</taxon>
        <taxon>IRL clade</taxon>
        <taxon>Caraganeae</taxon>
        <taxon>Caragana</taxon>
    </lineage>
</organism>
<name>A0A3G1KJS5_9FABA</name>
<gene>
    <name evidence="1" type="primary">rpl36</name>
</gene>
<keyword evidence="1" id="KW-0689">Ribosomal protein</keyword>
<keyword evidence="1" id="KW-0687">Ribonucleoprotein</keyword>
<keyword evidence="1" id="KW-0150">Chloroplast</keyword>